<dbReference type="EMBL" id="DQVM01000047">
    <property type="protein sequence ID" value="HIQ29427.1"/>
    <property type="molecule type" value="Genomic_DNA"/>
</dbReference>
<evidence type="ECO:0000256" key="4">
    <source>
        <dbReference type="PIRSR" id="PIRSR036979-1"/>
    </source>
</evidence>
<dbReference type="PROSITE" id="PS51409">
    <property type="entry name" value="ARGINASE_2"/>
    <property type="match status" value="1"/>
</dbReference>
<dbReference type="SUPFAM" id="SSF52768">
    <property type="entry name" value="Arginase/deacetylase"/>
    <property type="match status" value="1"/>
</dbReference>
<proteinExistence type="inferred from homology"/>
<dbReference type="Pfam" id="PF00491">
    <property type="entry name" value="Arginase"/>
    <property type="match status" value="1"/>
</dbReference>
<feature type="binding site" evidence="4">
    <location>
        <position position="150"/>
    </location>
    <ligand>
        <name>Mn(2+)</name>
        <dbReference type="ChEBI" id="CHEBI:29035"/>
        <label>1</label>
    </ligand>
</feature>
<dbReference type="PIRSF" id="PIRSF036979">
    <property type="entry name" value="Arginase"/>
    <property type="match status" value="1"/>
</dbReference>
<dbReference type="PROSITE" id="PS01053">
    <property type="entry name" value="ARGINASE_1"/>
    <property type="match status" value="1"/>
</dbReference>
<dbReference type="InterPro" id="IPR023696">
    <property type="entry name" value="Ureohydrolase_dom_sf"/>
</dbReference>
<comment type="similarity">
    <text evidence="1">Belongs to the arginase family. Agmatinase subfamily.</text>
</comment>
<evidence type="ECO:0000256" key="5">
    <source>
        <dbReference type="RuleBase" id="RU003684"/>
    </source>
</evidence>
<dbReference type="GO" id="GO:0033389">
    <property type="term" value="P:putrescine biosynthetic process from arginine, via agmatine"/>
    <property type="evidence" value="ECO:0007669"/>
    <property type="project" value="TreeGrafter"/>
</dbReference>
<evidence type="ECO:0000313" key="6">
    <source>
        <dbReference type="EMBL" id="HIQ29427.1"/>
    </source>
</evidence>
<dbReference type="CDD" id="cd11592">
    <property type="entry name" value="Agmatinase_PAH"/>
    <property type="match status" value="1"/>
</dbReference>
<feature type="binding site" evidence="4">
    <location>
        <position position="152"/>
    </location>
    <ligand>
        <name>Mn(2+)</name>
        <dbReference type="ChEBI" id="CHEBI:29035"/>
        <label>1</label>
    </ligand>
</feature>
<comment type="caution">
    <text evidence="6">The sequence shown here is derived from an EMBL/GenBank/DDBJ whole genome shotgun (WGS) entry which is preliminary data.</text>
</comment>
<dbReference type="GO" id="GO:0008783">
    <property type="term" value="F:agmatinase activity"/>
    <property type="evidence" value="ECO:0007669"/>
    <property type="project" value="UniProtKB-EC"/>
</dbReference>
<dbReference type="GO" id="GO:0046872">
    <property type="term" value="F:metal ion binding"/>
    <property type="evidence" value="ECO:0007669"/>
    <property type="project" value="UniProtKB-KW"/>
</dbReference>
<dbReference type="InterPro" id="IPR020855">
    <property type="entry name" value="Ureohydrolase_Mn_BS"/>
</dbReference>
<feature type="binding site" evidence="4">
    <location>
        <position position="154"/>
    </location>
    <ligand>
        <name>Mn(2+)</name>
        <dbReference type="ChEBI" id="CHEBI:29035"/>
        <label>1</label>
    </ligand>
</feature>
<keyword evidence="4" id="KW-0464">Manganese</keyword>
<dbReference type="PRINTS" id="PR00116">
    <property type="entry name" value="ARGINASE"/>
</dbReference>
<evidence type="ECO:0000256" key="2">
    <source>
        <dbReference type="ARBA" id="ARBA00022723"/>
    </source>
</evidence>
<dbReference type="PANTHER" id="PTHR11358:SF26">
    <property type="entry name" value="GUANIDINO ACID HYDROLASE, MITOCHONDRIAL"/>
    <property type="match status" value="1"/>
</dbReference>
<dbReference type="InterPro" id="IPR006035">
    <property type="entry name" value="Ureohydrolase"/>
</dbReference>
<organism evidence="6 7">
    <name type="scientific">Caldiarchaeum subterraneum</name>
    <dbReference type="NCBI Taxonomy" id="311458"/>
    <lineage>
        <taxon>Archaea</taxon>
        <taxon>Nitrososphaerota</taxon>
        <taxon>Candidatus Caldarchaeales</taxon>
        <taxon>Candidatus Caldarchaeaceae</taxon>
        <taxon>Candidatus Caldarchaeum</taxon>
    </lineage>
</organism>
<reference evidence="6" key="1">
    <citation type="journal article" date="2020" name="ISME J.">
        <title>Gammaproteobacteria mediating utilization of methyl-, sulfur- and petroleum organic compounds in deep ocean hydrothermal plumes.</title>
        <authorList>
            <person name="Zhou Z."/>
            <person name="Liu Y."/>
            <person name="Pan J."/>
            <person name="Cron B.R."/>
            <person name="Toner B.M."/>
            <person name="Anantharaman K."/>
            <person name="Breier J.A."/>
            <person name="Dick G.J."/>
            <person name="Li M."/>
        </authorList>
    </citation>
    <scope>NUCLEOTIDE SEQUENCE</scope>
    <source>
        <strain evidence="6">SZUA-1515</strain>
    </source>
</reference>
<gene>
    <name evidence="6" type="primary">speB</name>
    <name evidence="6" type="ORF">EYH45_02555</name>
</gene>
<dbReference type="Gene3D" id="3.40.800.10">
    <property type="entry name" value="Ureohydrolase domain"/>
    <property type="match status" value="1"/>
</dbReference>
<dbReference type="NCBIfam" id="TIGR01230">
    <property type="entry name" value="agmatinase"/>
    <property type="match status" value="1"/>
</dbReference>
<keyword evidence="2 4" id="KW-0479">Metal-binding</keyword>
<feature type="binding site" evidence="4">
    <location>
        <position position="240"/>
    </location>
    <ligand>
        <name>Mn(2+)</name>
        <dbReference type="ChEBI" id="CHEBI:29035"/>
        <label>1</label>
    </ligand>
</feature>
<keyword evidence="3 5" id="KW-0378">Hydrolase</keyword>
<protein>
    <submittedName>
        <fullName evidence="6">Agmatinase</fullName>
        <ecNumber evidence="6">3.5.3.11</ecNumber>
    </submittedName>
</protein>
<sequence length="324" mass="36152">MKSSRKTYPVDSTKSPRFAGVSTFARLPYSRDLTDVDAVFVGIPFDDATTFRPGARFGPKGVRENSLLLRPYNPALNVKPFDVLNVVDYGDVDVVPGYIEDTYTRVEREFSKLAEENITPLTCGGDHSITLPILRMLSRRYGKLSLVHVDAHHDCWDEYFGKKYNHGTVFRRALEEGLIEPRRSIHIALRGPLFSEHDYGEVRRMGYSIVTMQDIRENGLDAVIRRVKTLVRPPAYLSFDIDACDPSVAPGTGTPEVGGLLAHEALELIRGFAGIEFIGFDLVEVSPPYDHAGITAMLAANLLYEFLSLTALRKRQTPTSGETL</sequence>
<evidence type="ECO:0000313" key="7">
    <source>
        <dbReference type="Proteomes" id="UP000608579"/>
    </source>
</evidence>
<feature type="binding site" evidence="4">
    <location>
        <position position="127"/>
    </location>
    <ligand>
        <name>Mn(2+)</name>
        <dbReference type="ChEBI" id="CHEBI:29035"/>
        <label>1</label>
    </ligand>
</feature>
<dbReference type="InterPro" id="IPR005925">
    <property type="entry name" value="Agmatinase-rel"/>
</dbReference>
<name>A0A832ZV52_CALS0</name>
<evidence type="ECO:0000256" key="1">
    <source>
        <dbReference type="ARBA" id="ARBA00009227"/>
    </source>
</evidence>
<dbReference type="AlphaFoldDB" id="A0A832ZV52"/>
<dbReference type="EC" id="3.5.3.11" evidence="6"/>
<dbReference type="Proteomes" id="UP000608579">
    <property type="component" value="Unassembled WGS sequence"/>
</dbReference>
<dbReference type="PANTHER" id="PTHR11358">
    <property type="entry name" value="ARGINASE/AGMATINASE"/>
    <property type="match status" value="1"/>
</dbReference>
<accession>A0A832ZV52</accession>
<feature type="binding site" evidence="4">
    <location>
        <position position="242"/>
    </location>
    <ligand>
        <name>Mn(2+)</name>
        <dbReference type="ChEBI" id="CHEBI:29035"/>
        <label>1</label>
    </ligand>
</feature>
<dbReference type="NCBIfam" id="NF002564">
    <property type="entry name" value="PRK02190.1"/>
    <property type="match status" value="1"/>
</dbReference>
<evidence type="ECO:0000256" key="3">
    <source>
        <dbReference type="ARBA" id="ARBA00022801"/>
    </source>
</evidence>
<comment type="cofactor">
    <cofactor evidence="4">
        <name>Mn(2+)</name>
        <dbReference type="ChEBI" id="CHEBI:29035"/>
    </cofactor>
    <text evidence="4">Binds 2 manganese ions per subunit.</text>
</comment>